<dbReference type="InterPro" id="IPR000715">
    <property type="entry name" value="Glycosyl_transferase_4"/>
</dbReference>
<dbReference type="GO" id="GO:0044038">
    <property type="term" value="P:cell wall macromolecule biosynthetic process"/>
    <property type="evidence" value="ECO:0007669"/>
    <property type="project" value="TreeGrafter"/>
</dbReference>
<dbReference type="RefSeq" id="WP_073291125.1">
    <property type="nucleotide sequence ID" value="NZ_FRCP01000025.1"/>
</dbReference>
<evidence type="ECO:0000256" key="7">
    <source>
        <dbReference type="SAM" id="Phobius"/>
    </source>
</evidence>
<dbReference type="PANTHER" id="PTHR22926:SF5">
    <property type="entry name" value="PHOSPHO-N-ACETYLMURAMOYL-PENTAPEPTIDE-TRANSFERASE HOMOLOG"/>
    <property type="match status" value="1"/>
</dbReference>
<dbReference type="EMBL" id="FRCP01000025">
    <property type="protein sequence ID" value="SHM98780.1"/>
    <property type="molecule type" value="Genomic_DNA"/>
</dbReference>
<proteinExistence type="predicted"/>
<feature type="transmembrane region" description="Helical" evidence="7">
    <location>
        <begin position="141"/>
        <end position="159"/>
    </location>
</feature>
<feature type="transmembrane region" description="Helical" evidence="7">
    <location>
        <begin position="112"/>
        <end position="135"/>
    </location>
</feature>
<feature type="binding site" evidence="6">
    <location>
        <position position="222"/>
    </location>
    <ligand>
        <name>Mg(2+)</name>
        <dbReference type="ChEBI" id="CHEBI:18420"/>
    </ligand>
</feature>
<dbReference type="GO" id="GO:0005886">
    <property type="term" value="C:plasma membrane"/>
    <property type="evidence" value="ECO:0007669"/>
    <property type="project" value="TreeGrafter"/>
</dbReference>
<dbReference type="PROSITE" id="PS01348">
    <property type="entry name" value="MRAY_2"/>
    <property type="match status" value="1"/>
</dbReference>
<reference evidence="8 9" key="1">
    <citation type="submission" date="2016-11" db="EMBL/GenBank/DDBJ databases">
        <authorList>
            <person name="Jaros S."/>
            <person name="Januszkiewicz K."/>
            <person name="Wedrychowicz H."/>
        </authorList>
    </citation>
    <scope>NUCLEOTIDE SEQUENCE [LARGE SCALE GENOMIC DNA]</scope>
    <source>
        <strain evidence="8 9">DSM 15930</strain>
    </source>
</reference>
<dbReference type="OrthoDB" id="9805475at2"/>
<feature type="binding site" evidence="6">
    <location>
        <position position="163"/>
    </location>
    <ligand>
        <name>Mg(2+)</name>
        <dbReference type="ChEBI" id="CHEBI:18420"/>
    </ligand>
</feature>
<comment type="cofactor">
    <cofactor evidence="6">
        <name>Mg(2+)</name>
        <dbReference type="ChEBI" id="CHEBI:18420"/>
    </cofactor>
</comment>
<feature type="transmembrane region" description="Helical" evidence="7">
    <location>
        <begin position="12"/>
        <end position="30"/>
    </location>
</feature>
<dbReference type="STRING" id="1120996.SAMN02746066_04233"/>
<evidence type="ECO:0000313" key="9">
    <source>
        <dbReference type="Proteomes" id="UP000184038"/>
    </source>
</evidence>
<organism evidence="8 9">
    <name type="scientific">Anaerosporobacter mobilis DSM 15930</name>
    <dbReference type="NCBI Taxonomy" id="1120996"/>
    <lineage>
        <taxon>Bacteria</taxon>
        <taxon>Bacillati</taxon>
        <taxon>Bacillota</taxon>
        <taxon>Clostridia</taxon>
        <taxon>Lachnospirales</taxon>
        <taxon>Lachnospiraceae</taxon>
        <taxon>Anaerosporobacter</taxon>
    </lineage>
</organism>
<evidence type="ECO:0000256" key="1">
    <source>
        <dbReference type="ARBA" id="ARBA00004141"/>
    </source>
</evidence>
<keyword evidence="2 8" id="KW-0808">Transferase</keyword>
<dbReference type="GO" id="GO:0071555">
    <property type="term" value="P:cell wall organization"/>
    <property type="evidence" value="ECO:0007669"/>
    <property type="project" value="TreeGrafter"/>
</dbReference>
<dbReference type="PANTHER" id="PTHR22926">
    <property type="entry name" value="PHOSPHO-N-ACETYLMURAMOYL-PENTAPEPTIDE-TRANSFERASE"/>
    <property type="match status" value="1"/>
</dbReference>
<dbReference type="GO" id="GO:0016780">
    <property type="term" value="F:phosphotransferase activity, for other substituted phosphate groups"/>
    <property type="evidence" value="ECO:0007669"/>
    <property type="project" value="InterPro"/>
</dbReference>
<dbReference type="AlphaFoldDB" id="A0A1M7N5D4"/>
<feature type="transmembrane region" description="Helical" evidence="7">
    <location>
        <begin position="243"/>
        <end position="265"/>
    </location>
</feature>
<keyword evidence="5 7" id="KW-0472">Membrane</keyword>
<name>A0A1M7N5D4_9FIRM</name>
<dbReference type="InterPro" id="IPR018480">
    <property type="entry name" value="PNAcMuramoyl-5peptid_Trfase_CS"/>
</dbReference>
<feature type="transmembrane region" description="Helical" evidence="7">
    <location>
        <begin position="171"/>
        <end position="188"/>
    </location>
</feature>
<dbReference type="GO" id="GO:0046872">
    <property type="term" value="F:metal ion binding"/>
    <property type="evidence" value="ECO:0007669"/>
    <property type="project" value="UniProtKB-KW"/>
</dbReference>
<evidence type="ECO:0000256" key="5">
    <source>
        <dbReference type="ARBA" id="ARBA00023136"/>
    </source>
</evidence>
<evidence type="ECO:0000256" key="4">
    <source>
        <dbReference type="ARBA" id="ARBA00022989"/>
    </source>
</evidence>
<keyword evidence="9" id="KW-1185">Reference proteome</keyword>
<evidence type="ECO:0000256" key="2">
    <source>
        <dbReference type="ARBA" id="ARBA00022679"/>
    </source>
</evidence>
<keyword evidence="6" id="KW-0479">Metal-binding</keyword>
<keyword evidence="3 7" id="KW-0812">Transmembrane</keyword>
<sequence length="316" mass="35087">MYKILSNYLSVNQIVMIGIVVAFVITFLALKRPLPFLPSDKGRDYALNGNLSKGKIRGVGLTFVVCFLICSFIFLPVDREYVIYSILLFGVMLSGYLDDASDTPWNEYKKGLIDLILSVITILTFMDFNSTTIYIGTAELIIPKVLYIILGIILFWVAINVTNCSDGVDGLCASVASVVLISFSIIFSQTLGKYAMANFLFVAVLLAYLYFNSSPSSMLMGDAGSRALGFFIAIITIKTGHPFIFILLAGVFLIDGGLGLVKVFLLRFLKVGILKNTLTPIHDHVRKKHHWSDTQVVVRFLIIQTFFSILAYVILI</sequence>
<accession>A0A1M7N5D4</accession>
<dbReference type="Pfam" id="PF00953">
    <property type="entry name" value="Glycos_transf_4"/>
    <property type="match status" value="1"/>
</dbReference>
<feature type="transmembrane region" description="Helical" evidence="7">
    <location>
        <begin position="58"/>
        <end position="75"/>
    </location>
</feature>
<comment type="subcellular location">
    <subcellularLocation>
        <location evidence="1">Membrane</location>
        <topology evidence="1">Multi-pass membrane protein</topology>
    </subcellularLocation>
</comment>
<evidence type="ECO:0000313" key="8">
    <source>
        <dbReference type="EMBL" id="SHM98780.1"/>
    </source>
</evidence>
<dbReference type="Proteomes" id="UP000184038">
    <property type="component" value="Unassembled WGS sequence"/>
</dbReference>
<protein>
    <submittedName>
        <fullName evidence="8">Phospho-N-acetylmuramoyl-pentapeptide-transferase</fullName>
    </submittedName>
</protein>
<gene>
    <name evidence="8" type="ORF">SAMN02746066_04233</name>
</gene>
<keyword evidence="4 7" id="KW-1133">Transmembrane helix</keyword>
<evidence type="ECO:0000256" key="3">
    <source>
        <dbReference type="ARBA" id="ARBA00022692"/>
    </source>
</evidence>
<keyword evidence="6" id="KW-0460">Magnesium</keyword>
<evidence type="ECO:0000256" key="6">
    <source>
        <dbReference type="PIRSR" id="PIRSR600715-1"/>
    </source>
</evidence>
<feature type="transmembrane region" description="Helical" evidence="7">
    <location>
        <begin position="81"/>
        <end position="100"/>
    </location>
</feature>
<feature type="transmembrane region" description="Helical" evidence="7">
    <location>
        <begin position="296"/>
        <end position="315"/>
    </location>
</feature>
<feature type="transmembrane region" description="Helical" evidence="7">
    <location>
        <begin position="194"/>
        <end position="211"/>
    </location>
</feature>